<sequence length="65" mass="6854">MAVPRSGSGPVAAHTDPAAGQDVALVPVEVPITLRRVGLRRYPVKPSAVSYSRGSITSCRHRSSQ</sequence>
<organism evidence="2 3">
    <name type="scientific">Micromonospora inositola</name>
    <dbReference type="NCBI Taxonomy" id="47865"/>
    <lineage>
        <taxon>Bacteria</taxon>
        <taxon>Bacillati</taxon>
        <taxon>Actinomycetota</taxon>
        <taxon>Actinomycetes</taxon>
        <taxon>Micromonosporales</taxon>
        <taxon>Micromonosporaceae</taxon>
        <taxon>Micromonospora</taxon>
    </lineage>
</organism>
<evidence type="ECO:0000256" key="1">
    <source>
        <dbReference type="SAM" id="MobiDB-lite"/>
    </source>
</evidence>
<name>A0A1C5HDC1_9ACTN</name>
<evidence type="ECO:0000313" key="3">
    <source>
        <dbReference type="Proteomes" id="UP000198221"/>
    </source>
</evidence>
<dbReference type="Proteomes" id="UP000198221">
    <property type="component" value="Chromosome I"/>
</dbReference>
<keyword evidence="3" id="KW-1185">Reference proteome</keyword>
<feature type="region of interest" description="Disordered" evidence="1">
    <location>
        <begin position="1"/>
        <end position="20"/>
    </location>
</feature>
<reference evidence="3" key="1">
    <citation type="submission" date="2016-06" db="EMBL/GenBank/DDBJ databases">
        <authorList>
            <person name="Varghese N."/>
            <person name="Submissions Spin"/>
        </authorList>
    </citation>
    <scope>NUCLEOTIDE SEQUENCE [LARGE SCALE GENOMIC DNA]</scope>
    <source>
        <strain evidence="3">DSM 43819</strain>
    </source>
</reference>
<dbReference type="EMBL" id="LT607754">
    <property type="protein sequence ID" value="SCG43531.1"/>
    <property type="molecule type" value="Genomic_DNA"/>
</dbReference>
<evidence type="ECO:0000313" key="2">
    <source>
        <dbReference type="EMBL" id="SCG43531.1"/>
    </source>
</evidence>
<proteinExistence type="predicted"/>
<accession>A0A1C5HDC1</accession>
<dbReference type="AlphaFoldDB" id="A0A1C5HDC1"/>
<protein>
    <submittedName>
        <fullName evidence="2">Uncharacterized protein</fullName>
    </submittedName>
</protein>
<gene>
    <name evidence="2" type="ORF">GA0070613_1105</name>
</gene>